<dbReference type="PANTHER" id="PTHR22550">
    <property type="entry name" value="SPORE GERMINATION PROTEIN"/>
    <property type="match status" value="1"/>
</dbReference>
<evidence type="ECO:0000259" key="2">
    <source>
        <dbReference type="SMART" id="SM00327"/>
    </source>
</evidence>
<protein>
    <submittedName>
        <fullName evidence="3">VWA domain-containing protein</fullName>
    </submittedName>
</protein>
<dbReference type="EMBL" id="DRQG01000034">
    <property type="protein sequence ID" value="HGY54832.1"/>
    <property type="molecule type" value="Genomic_DNA"/>
</dbReference>
<dbReference type="AlphaFoldDB" id="A0A7V4UCK0"/>
<feature type="transmembrane region" description="Helical" evidence="1">
    <location>
        <begin position="64"/>
        <end position="83"/>
    </location>
</feature>
<keyword evidence="1" id="KW-0812">Transmembrane</keyword>
<reference evidence="3" key="1">
    <citation type="journal article" date="2020" name="mSystems">
        <title>Genome- and Community-Level Interaction Insights into Carbon Utilization and Element Cycling Functions of Hydrothermarchaeota in Hydrothermal Sediment.</title>
        <authorList>
            <person name="Zhou Z."/>
            <person name="Liu Y."/>
            <person name="Xu W."/>
            <person name="Pan J."/>
            <person name="Luo Z.H."/>
            <person name="Li M."/>
        </authorList>
    </citation>
    <scope>NUCLEOTIDE SEQUENCE [LARGE SCALE GENOMIC DNA]</scope>
    <source>
        <strain evidence="3">HyVt-577</strain>
    </source>
</reference>
<name>A0A7V4UCK0_CALAY</name>
<keyword evidence="1" id="KW-0472">Membrane</keyword>
<dbReference type="SMART" id="SM00327">
    <property type="entry name" value="VWA"/>
    <property type="match status" value="1"/>
</dbReference>
<gene>
    <name evidence="3" type="ORF">ENK44_03940</name>
</gene>
<organism evidence="3">
    <name type="scientific">Caldithrix abyssi</name>
    <dbReference type="NCBI Taxonomy" id="187145"/>
    <lineage>
        <taxon>Bacteria</taxon>
        <taxon>Pseudomonadati</taxon>
        <taxon>Calditrichota</taxon>
        <taxon>Calditrichia</taxon>
        <taxon>Calditrichales</taxon>
        <taxon>Calditrichaceae</taxon>
        <taxon>Caldithrix</taxon>
    </lineage>
</organism>
<evidence type="ECO:0000256" key="1">
    <source>
        <dbReference type="SAM" id="Phobius"/>
    </source>
</evidence>
<accession>A0A7V4UCK0</accession>
<evidence type="ECO:0000313" key="3">
    <source>
        <dbReference type="EMBL" id="HGY54832.1"/>
    </source>
</evidence>
<dbReference type="Proteomes" id="UP000885779">
    <property type="component" value="Unassembled WGS sequence"/>
</dbReference>
<comment type="caution">
    <text evidence="3">The sequence shown here is derived from an EMBL/GenBank/DDBJ whole genome shotgun (WGS) entry which is preliminary data.</text>
</comment>
<dbReference type="Gene3D" id="3.40.50.410">
    <property type="entry name" value="von Willebrand factor, type A domain"/>
    <property type="match status" value="1"/>
</dbReference>
<sequence>MFEGWQYFHFLRPCWLLGILAAPLLYFITQKRLGADYQWRNIIAPHLLEHLKVRPAASAKFRPIHLISLFIILAALALAGPAWQREPSPFSEDKAPLVIALDLSQTMDAVDIAPTRLERAKLKITDLLQLRQGARTALLVYAGSAHTVLPFTDDPALLNMYIESLSTHIMPSKGKAPQKALKLAASLLDKSEIPGTILFFTDGISGKYAAQFTQYMQTSRNQIAVLAFGTREGGPIQTGKNRFLTKNGRRVMAPFDYEGLHTLSQKADIPVIGSTVDDNDVERLQRSIQTHLQAALAEDESLRWRDNGYYLLFPIVLLAALWFRKGWTLQWRA</sequence>
<dbReference type="InterPro" id="IPR036465">
    <property type="entry name" value="vWFA_dom_sf"/>
</dbReference>
<dbReference type="PANTHER" id="PTHR22550:SF14">
    <property type="entry name" value="VWFA DOMAIN-CONTAINING PROTEIN"/>
    <property type="match status" value="1"/>
</dbReference>
<dbReference type="SUPFAM" id="SSF53300">
    <property type="entry name" value="vWA-like"/>
    <property type="match status" value="1"/>
</dbReference>
<dbReference type="InterPro" id="IPR002035">
    <property type="entry name" value="VWF_A"/>
</dbReference>
<feature type="transmembrane region" description="Helical" evidence="1">
    <location>
        <begin position="6"/>
        <end position="28"/>
    </location>
</feature>
<dbReference type="Pfam" id="PF13519">
    <property type="entry name" value="VWA_2"/>
    <property type="match status" value="1"/>
</dbReference>
<feature type="domain" description="VWFA" evidence="2">
    <location>
        <begin position="94"/>
        <end position="268"/>
    </location>
</feature>
<keyword evidence="1" id="KW-1133">Transmembrane helix</keyword>
<dbReference type="InterPro" id="IPR050768">
    <property type="entry name" value="UPF0353/GerABKA_families"/>
</dbReference>
<proteinExistence type="predicted"/>